<dbReference type="RefSeq" id="WP_095550025.1">
    <property type="nucleotide sequence ID" value="NZ_NSJF01000004.1"/>
</dbReference>
<organism evidence="3 4">
    <name type="scientific">Vandammella animalimorsus</name>
    <dbReference type="NCBI Taxonomy" id="2029117"/>
    <lineage>
        <taxon>Bacteria</taxon>
        <taxon>Pseudomonadati</taxon>
        <taxon>Pseudomonadota</taxon>
        <taxon>Betaproteobacteria</taxon>
        <taxon>Burkholderiales</taxon>
        <taxon>Comamonadaceae</taxon>
        <taxon>Vandammella</taxon>
    </lineage>
</organism>
<dbReference type="SUPFAM" id="SSF53335">
    <property type="entry name" value="S-adenosyl-L-methionine-dependent methyltransferases"/>
    <property type="match status" value="1"/>
</dbReference>
<sequence>MDDETHANAPSVTGPLSAKLRQAIAAQQGWLGFDAFMQMALYEPGLGYYSNARRKIGAMPATATSVGAGEGSDFVTAPELSPLFGRCVAVQLAQALHVSGTDTVYEFGAGHGSLAREVLGTLQAMGAPLRRYCIIDVSGALRARQAQTLAAFGAQVQWLDELPQTLEGVLLGNEVLDAMPVKLLACKQGQWHERGVALDPAGAFTWADRPSALRPPCEPSASELAAQAWPGDALPLQGPGDACDYLTEIHPWAEAFVRTCAERLRKGAMLWIDYGFGEREYYHPQRRSGTLACHFQHRMDDQPLHDVGQKDITSHVNFTGIAVAAQEAGLEVLGYTSQARFLINCGIQALLDAASLPERAMAAKLLHEHEMGELFKVMMLGKGPFWEPQGFATGDRTHTL</sequence>
<keyword evidence="1" id="KW-0489">Methyltransferase</keyword>
<evidence type="ECO:0008006" key="5">
    <source>
        <dbReference type="Google" id="ProtNLM"/>
    </source>
</evidence>
<comment type="caution">
    <text evidence="3">The sequence shown here is derived from an EMBL/GenBank/DDBJ whole genome shotgun (WGS) entry which is preliminary data.</text>
</comment>
<dbReference type="InterPro" id="IPR003788">
    <property type="entry name" value="NDUFAF7"/>
</dbReference>
<evidence type="ECO:0000256" key="2">
    <source>
        <dbReference type="ARBA" id="ARBA00022679"/>
    </source>
</evidence>
<accession>A0A2A2A9B6</accession>
<evidence type="ECO:0000313" key="3">
    <source>
        <dbReference type="EMBL" id="PAT34351.1"/>
    </source>
</evidence>
<name>A0A2A2A9B6_9BURK</name>
<protein>
    <recommendedName>
        <fullName evidence="5">Class I SAM-dependent methyltransferase</fullName>
    </recommendedName>
</protein>
<dbReference type="EMBL" id="NSJF01000004">
    <property type="protein sequence ID" value="PAT34351.1"/>
    <property type="molecule type" value="Genomic_DNA"/>
</dbReference>
<evidence type="ECO:0000256" key="1">
    <source>
        <dbReference type="ARBA" id="ARBA00022603"/>
    </source>
</evidence>
<reference evidence="3 4" key="1">
    <citation type="submission" date="2017-08" db="EMBL/GenBank/DDBJ databases">
        <title>WGS of Clinical strains of the CDC Group NO-1 linked to zoonotic infections in humans.</title>
        <authorList>
            <person name="Bernier A.-M."/>
            <person name="Bernard K."/>
        </authorList>
    </citation>
    <scope>NUCLEOTIDE SEQUENCE [LARGE SCALE GENOMIC DNA]</scope>
    <source>
        <strain evidence="3 4">NML03-0146</strain>
    </source>
</reference>
<dbReference type="Pfam" id="PF02636">
    <property type="entry name" value="Methyltransf_28"/>
    <property type="match status" value="1"/>
</dbReference>
<dbReference type="PANTHER" id="PTHR12049:SF7">
    <property type="entry name" value="PROTEIN ARGININE METHYLTRANSFERASE NDUFAF7, MITOCHONDRIAL"/>
    <property type="match status" value="1"/>
</dbReference>
<gene>
    <name evidence="3" type="ORF">CK620_09020</name>
</gene>
<dbReference type="AlphaFoldDB" id="A0A2A2A9B6"/>
<keyword evidence="2" id="KW-0808">Transferase</keyword>
<dbReference type="Gene3D" id="3.40.50.12710">
    <property type="match status" value="1"/>
</dbReference>
<dbReference type="GO" id="GO:0032259">
    <property type="term" value="P:methylation"/>
    <property type="evidence" value="ECO:0007669"/>
    <property type="project" value="UniProtKB-KW"/>
</dbReference>
<dbReference type="GO" id="GO:0035243">
    <property type="term" value="F:protein-arginine omega-N symmetric methyltransferase activity"/>
    <property type="evidence" value="ECO:0007669"/>
    <property type="project" value="TreeGrafter"/>
</dbReference>
<evidence type="ECO:0000313" key="4">
    <source>
        <dbReference type="Proteomes" id="UP000217999"/>
    </source>
</evidence>
<proteinExistence type="predicted"/>
<dbReference type="InterPro" id="IPR038375">
    <property type="entry name" value="NDUFAF7_sf"/>
</dbReference>
<dbReference type="InterPro" id="IPR029063">
    <property type="entry name" value="SAM-dependent_MTases_sf"/>
</dbReference>
<dbReference type="PANTHER" id="PTHR12049">
    <property type="entry name" value="PROTEIN ARGININE METHYLTRANSFERASE NDUFAF7, MITOCHONDRIAL"/>
    <property type="match status" value="1"/>
</dbReference>
<dbReference type="Proteomes" id="UP000217999">
    <property type="component" value="Unassembled WGS sequence"/>
</dbReference>